<dbReference type="PANTHER" id="PTHR31585">
    <property type="entry name" value="FOLATE-BIOPTERIN TRANSPORTER 1, CHLOROPLASTIC"/>
    <property type="match status" value="1"/>
</dbReference>
<dbReference type="Gene3D" id="1.20.1250.20">
    <property type="entry name" value="MFS general substrate transporter like domains"/>
    <property type="match status" value="1"/>
</dbReference>
<dbReference type="InterPro" id="IPR057680">
    <property type="entry name" value="DUF7920"/>
</dbReference>
<keyword evidence="5 7" id="KW-1133">Transmembrane helix</keyword>
<keyword evidence="10" id="KW-1185">Reference proteome</keyword>
<comment type="subcellular location">
    <subcellularLocation>
        <location evidence="1">Membrane</location>
        <topology evidence="1">Multi-pass membrane protein</topology>
    </subcellularLocation>
</comment>
<gene>
    <name evidence="9" type="ORF">Plil01_000981600</name>
</gene>
<dbReference type="Pfam" id="PF25536">
    <property type="entry name" value="DUF7920"/>
    <property type="match status" value="1"/>
</dbReference>
<reference evidence="9" key="1">
    <citation type="submission" date="2023-04" db="EMBL/GenBank/DDBJ databases">
        <title>Phytophthora lilii NBRC 32176.</title>
        <authorList>
            <person name="Ichikawa N."/>
            <person name="Sato H."/>
            <person name="Tonouchi N."/>
        </authorList>
    </citation>
    <scope>NUCLEOTIDE SEQUENCE</scope>
    <source>
        <strain evidence="9">NBRC 32176</strain>
    </source>
</reference>
<protein>
    <submittedName>
        <fullName evidence="9">Unnamed protein product</fullName>
    </submittedName>
</protein>
<keyword evidence="6 7" id="KW-0472">Membrane</keyword>
<evidence type="ECO:0000256" key="4">
    <source>
        <dbReference type="ARBA" id="ARBA00022692"/>
    </source>
</evidence>
<comment type="similarity">
    <text evidence="2">Belongs to the major facilitator superfamily. Folate-biopterin transporter (TC 2.A.71) family.</text>
</comment>
<feature type="transmembrane region" description="Helical" evidence="7">
    <location>
        <begin position="436"/>
        <end position="461"/>
    </location>
</feature>
<feature type="transmembrane region" description="Helical" evidence="7">
    <location>
        <begin position="407"/>
        <end position="429"/>
    </location>
</feature>
<dbReference type="AlphaFoldDB" id="A0A9W6U261"/>
<evidence type="ECO:0000256" key="7">
    <source>
        <dbReference type="SAM" id="Phobius"/>
    </source>
</evidence>
<evidence type="ECO:0000256" key="2">
    <source>
        <dbReference type="ARBA" id="ARBA00007015"/>
    </source>
</evidence>
<dbReference type="Pfam" id="PF03092">
    <property type="entry name" value="BT1"/>
    <property type="match status" value="1"/>
</dbReference>
<feature type="domain" description="DUF7920" evidence="8">
    <location>
        <begin position="785"/>
        <end position="986"/>
    </location>
</feature>
<dbReference type="OrthoDB" id="430647at2759"/>
<dbReference type="SUPFAM" id="SSF103473">
    <property type="entry name" value="MFS general substrate transporter"/>
    <property type="match status" value="1"/>
</dbReference>
<keyword evidence="3" id="KW-0813">Transport</keyword>
<proteinExistence type="inferred from homology"/>
<dbReference type="InterPro" id="IPR039309">
    <property type="entry name" value="BT1"/>
</dbReference>
<evidence type="ECO:0000256" key="5">
    <source>
        <dbReference type="ARBA" id="ARBA00022989"/>
    </source>
</evidence>
<feature type="transmembrane region" description="Helical" evidence="7">
    <location>
        <begin position="258"/>
        <end position="277"/>
    </location>
</feature>
<feature type="transmembrane region" description="Helical" evidence="7">
    <location>
        <begin position="219"/>
        <end position="237"/>
    </location>
</feature>
<feature type="transmembrane region" description="Helical" evidence="7">
    <location>
        <begin position="92"/>
        <end position="117"/>
    </location>
</feature>
<feature type="transmembrane region" description="Helical" evidence="7">
    <location>
        <begin position="516"/>
        <end position="537"/>
    </location>
</feature>
<feature type="transmembrane region" description="Helical" evidence="7">
    <location>
        <begin position="137"/>
        <end position="157"/>
    </location>
</feature>
<feature type="transmembrane region" description="Helical" evidence="7">
    <location>
        <begin position="380"/>
        <end position="401"/>
    </location>
</feature>
<dbReference type="PANTHER" id="PTHR31585:SF53">
    <property type="entry name" value="TRANSMEMBRANE PROTEIN"/>
    <property type="match status" value="1"/>
</dbReference>
<dbReference type="EMBL" id="BSXW01000501">
    <property type="protein sequence ID" value="GMF24060.1"/>
    <property type="molecule type" value="Genomic_DNA"/>
</dbReference>
<dbReference type="Proteomes" id="UP001165083">
    <property type="component" value="Unassembled WGS sequence"/>
</dbReference>
<evidence type="ECO:0000256" key="3">
    <source>
        <dbReference type="ARBA" id="ARBA00022448"/>
    </source>
</evidence>
<evidence type="ECO:0000259" key="8">
    <source>
        <dbReference type="Pfam" id="PF25536"/>
    </source>
</evidence>
<keyword evidence="4 7" id="KW-0812">Transmembrane</keyword>
<dbReference type="InterPro" id="IPR036259">
    <property type="entry name" value="MFS_trans_sf"/>
</dbReference>
<dbReference type="GO" id="GO:0016020">
    <property type="term" value="C:membrane"/>
    <property type="evidence" value="ECO:0007669"/>
    <property type="project" value="UniProtKB-SubCell"/>
</dbReference>
<feature type="transmembrane region" description="Helical" evidence="7">
    <location>
        <begin position="557"/>
        <end position="581"/>
    </location>
</feature>
<feature type="transmembrane region" description="Helical" evidence="7">
    <location>
        <begin position="164"/>
        <end position="183"/>
    </location>
</feature>
<sequence length="1104" mass="123863">MQARQSNSERDELNKLQRDRQSGWVAAVDASAASQAPLWPRPANNKLDMLSPVAAGTSPRSKGFEPMKTPDNDIEGGALRAGGAINVWSREYFGIVVQYAAVGMIYGTLPGTVYPFLFNYLNMESTQVVSATVLLNLPWSFKLFYGMITDCIPILGYRRRPFMIIGWTLCFIMLLAMACMKAGDPYYPEHAYASMNITTLTPEIVATFNTDAPSTGSKFIVLMMIAAIGYVGADVAADAMMVEVAQREPEATRGYTQTTIYMVRTVFVTISSVLTGFAFNGKDYGGDFDFSLSFPQLMIILTVVCLPVMPLTWYYIKEEKHDGMVFSKYVNELWALVQTRPMYQVIAYKFFSGIFENFTITSSSAMQAYWAGVTPLNEKILAIVGHGIFAITLYCTGKYGLHWNWRWMHATMILAVTVLDAFVTLLTTWDVIRNQWFWLGVPVVENLPSGMAFVIGTYVIVELAEEGNEGAVYGLVGSVSNLAVPFASTITKNVDGAFDVANADIASDTNRVRWEVTYILIIRYAMNLAGLFFLPLLPKQKAETNELKRNGGSSRILGFVTLAYFAFALVWSTMVNIMSIYPAHSSSAMATKASSSPFAAPSARLSADLRRFLDSLEADQAPCTLLHMRKGRQQLETFLRRQHHGAKSFERVLGRETAQWSQHVAKANEDKDVRVQQRLVLPEVLPGMQVVHDIKVGRPGRPDDAVYLKSPYAREWLPRGNCIAEWKTQNTTYFFPLVRGYRKFTGQEDDGELKKHTGSEEEELSRFFTKPQAQSKWVISTTKENGEAGHLAVLKRSDGAFVYVLGSKNTHLLAQTVEDIQRVREAQKANGDPFLAAAPIAIAILRMLFALEESKRTLLCEFLWQTRTTASFEVLCPSHQHVQLLDYLSEDTPVFYGLSLMAYNAVEGAEICVNPVMLYEFMRALGMRTVTYDVSEFNADSFEAALERSKFAYQHEGGVHLFLDEDAAVIGMQKHKSIWYVCLRAIREKAKTFCRTLNSKKPPKGRAKPMLPKEALKVGKESVKKRFQAIPAFLRISKEVSDAYERLGEQFLEYLFEEELFSGDAVGEEQEAKCKQVARDIADLFPVMWKKFLNHTGLNDAVQQ</sequence>
<evidence type="ECO:0000313" key="9">
    <source>
        <dbReference type="EMBL" id="GMF24060.1"/>
    </source>
</evidence>
<evidence type="ECO:0000313" key="10">
    <source>
        <dbReference type="Proteomes" id="UP001165083"/>
    </source>
</evidence>
<evidence type="ECO:0000256" key="1">
    <source>
        <dbReference type="ARBA" id="ARBA00004141"/>
    </source>
</evidence>
<organism evidence="9 10">
    <name type="scientific">Phytophthora lilii</name>
    <dbReference type="NCBI Taxonomy" id="2077276"/>
    <lineage>
        <taxon>Eukaryota</taxon>
        <taxon>Sar</taxon>
        <taxon>Stramenopiles</taxon>
        <taxon>Oomycota</taxon>
        <taxon>Peronosporomycetes</taxon>
        <taxon>Peronosporales</taxon>
        <taxon>Peronosporaceae</taxon>
        <taxon>Phytophthora</taxon>
    </lineage>
</organism>
<accession>A0A9W6U261</accession>
<evidence type="ECO:0000256" key="6">
    <source>
        <dbReference type="ARBA" id="ARBA00023136"/>
    </source>
</evidence>
<name>A0A9W6U261_9STRA</name>
<feature type="transmembrane region" description="Helical" evidence="7">
    <location>
        <begin position="297"/>
        <end position="316"/>
    </location>
</feature>
<comment type="caution">
    <text evidence="9">The sequence shown here is derived from an EMBL/GenBank/DDBJ whole genome shotgun (WGS) entry which is preliminary data.</text>
</comment>